<name>W4KGN2_HETIT</name>
<dbReference type="Proteomes" id="UP000030671">
    <property type="component" value="Unassembled WGS sequence"/>
</dbReference>
<dbReference type="EMBL" id="KI925456">
    <property type="protein sequence ID" value="ETW84864.1"/>
    <property type="molecule type" value="Genomic_DNA"/>
</dbReference>
<dbReference type="InParanoid" id="W4KGN2"/>
<dbReference type="GeneID" id="20672704"/>
<proteinExistence type="predicted"/>
<evidence type="ECO:0000313" key="3">
    <source>
        <dbReference type="Proteomes" id="UP000030671"/>
    </source>
</evidence>
<accession>W4KGN2</accession>
<dbReference type="AlphaFoldDB" id="W4KGN2"/>
<reference evidence="2 3" key="1">
    <citation type="journal article" date="2012" name="New Phytol.">
        <title>Insight into trade-off between wood decay and parasitism from the genome of a fungal forest pathogen.</title>
        <authorList>
            <person name="Olson A."/>
            <person name="Aerts A."/>
            <person name="Asiegbu F."/>
            <person name="Belbahri L."/>
            <person name="Bouzid O."/>
            <person name="Broberg A."/>
            <person name="Canback B."/>
            <person name="Coutinho P.M."/>
            <person name="Cullen D."/>
            <person name="Dalman K."/>
            <person name="Deflorio G."/>
            <person name="van Diepen L.T."/>
            <person name="Dunand C."/>
            <person name="Duplessis S."/>
            <person name="Durling M."/>
            <person name="Gonthier P."/>
            <person name="Grimwood J."/>
            <person name="Fossdal C.G."/>
            <person name="Hansson D."/>
            <person name="Henrissat B."/>
            <person name="Hietala A."/>
            <person name="Himmelstrand K."/>
            <person name="Hoffmeister D."/>
            <person name="Hogberg N."/>
            <person name="James T.Y."/>
            <person name="Karlsson M."/>
            <person name="Kohler A."/>
            <person name="Kues U."/>
            <person name="Lee Y.H."/>
            <person name="Lin Y.C."/>
            <person name="Lind M."/>
            <person name="Lindquist E."/>
            <person name="Lombard V."/>
            <person name="Lucas S."/>
            <person name="Lunden K."/>
            <person name="Morin E."/>
            <person name="Murat C."/>
            <person name="Park J."/>
            <person name="Raffaello T."/>
            <person name="Rouze P."/>
            <person name="Salamov A."/>
            <person name="Schmutz J."/>
            <person name="Solheim H."/>
            <person name="Stahlberg J."/>
            <person name="Velez H."/>
            <person name="de Vries R.P."/>
            <person name="Wiebenga A."/>
            <person name="Woodward S."/>
            <person name="Yakovlev I."/>
            <person name="Garbelotto M."/>
            <person name="Martin F."/>
            <person name="Grigoriev I.V."/>
            <person name="Stenlid J."/>
        </authorList>
    </citation>
    <scope>NUCLEOTIDE SEQUENCE [LARGE SCALE GENOMIC DNA]</scope>
    <source>
        <strain evidence="2 3">TC 32-1</strain>
    </source>
</reference>
<keyword evidence="1" id="KW-1133">Transmembrane helix</keyword>
<evidence type="ECO:0000313" key="2">
    <source>
        <dbReference type="EMBL" id="ETW84864.1"/>
    </source>
</evidence>
<keyword evidence="1" id="KW-0472">Membrane</keyword>
<dbReference type="RefSeq" id="XP_009544491.1">
    <property type="nucleotide sequence ID" value="XM_009546196.1"/>
</dbReference>
<keyword evidence="1" id="KW-0812">Transmembrane</keyword>
<feature type="transmembrane region" description="Helical" evidence="1">
    <location>
        <begin position="12"/>
        <end position="36"/>
    </location>
</feature>
<organism evidence="2 3">
    <name type="scientific">Heterobasidion irregulare (strain TC 32-1)</name>
    <dbReference type="NCBI Taxonomy" id="747525"/>
    <lineage>
        <taxon>Eukaryota</taxon>
        <taxon>Fungi</taxon>
        <taxon>Dikarya</taxon>
        <taxon>Basidiomycota</taxon>
        <taxon>Agaricomycotina</taxon>
        <taxon>Agaricomycetes</taxon>
        <taxon>Russulales</taxon>
        <taxon>Bondarzewiaceae</taxon>
        <taxon>Heterobasidion</taxon>
        <taxon>Heterobasidion annosum species complex</taxon>
    </lineage>
</organism>
<protein>
    <submittedName>
        <fullName evidence="2">Uncharacterized protein</fullName>
    </submittedName>
</protein>
<gene>
    <name evidence="2" type="ORF">HETIRDRAFT_408719</name>
</gene>
<evidence type="ECO:0000256" key="1">
    <source>
        <dbReference type="SAM" id="Phobius"/>
    </source>
</evidence>
<feature type="transmembrane region" description="Helical" evidence="1">
    <location>
        <begin position="86"/>
        <end position="107"/>
    </location>
</feature>
<dbReference type="KEGG" id="hir:HETIRDRAFT_408719"/>
<keyword evidence="3" id="KW-1185">Reference proteome</keyword>
<sequence>MRLNPLSKGQAPLLPSLPFLTALPLTSLAVTIPFPISSTVSLNTLASATTSPSPSSTLALFSGVCSSPSLRRFLVSRRKTDGSHRGSIRASMMGAVGVAGVAGVAGYGTPLDAGLNGTGVAVDAGTCGTQR</sequence>
<dbReference type="HOGENOM" id="CLU_1927893_0_0_1"/>